<evidence type="ECO:0000313" key="2">
    <source>
        <dbReference type="EMBL" id="SDM52859.1"/>
    </source>
</evidence>
<reference evidence="3" key="1">
    <citation type="submission" date="2016-10" db="EMBL/GenBank/DDBJ databases">
        <authorList>
            <person name="Varghese N."/>
            <person name="Submissions S."/>
        </authorList>
    </citation>
    <scope>NUCLEOTIDE SEQUENCE [LARGE SCALE GENOMIC DNA]</scope>
    <source>
        <strain evidence="3">EPL6</strain>
    </source>
</reference>
<dbReference type="InterPro" id="IPR007024">
    <property type="entry name" value="BLUF_domain"/>
</dbReference>
<dbReference type="SMART" id="SM01034">
    <property type="entry name" value="BLUF"/>
    <property type="match status" value="1"/>
</dbReference>
<dbReference type="RefSeq" id="WP_245704038.1">
    <property type="nucleotide sequence ID" value="NZ_FNHP01000007.1"/>
</dbReference>
<proteinExistence type="predicted"/>
<organism evidence="2 3">
    <name type="scientific">Oryzisolibacter propanilivorax</name>
    <dbReference type="NCBI Taxonomy" id="1527607"/>
    <lineage>
        <taxon>Bacteria</taxon>
        <taxon>Pseudomonadati</taxon>
        <taxon>Pseudomonadota</taxon>
        <taxon>Betaproteobacteria</taxon>
        <taxon>Burkholderiales</taxon>
        <taxon>Comamonadaceae</taxon>
        <taxon>Oryzisolibacter</taxon>
    </lineage>
</organism>
<dbReference type="InterPro" id="IPR036046">
    <property type="entry name" value="Acylphosphatase-like_dom_sf"/>
</dbReference>
<dbReference type="STRING" id="1527607.SAMN05428957_10779"/>
<name>A0A1G9TYJ8_9BURK</name>
<dbReference type="GO" id="GO:0009882">
    <property type="term" value="F:blue light photoreceptor activity"/>
    <property type="evidence" value="ECO:0007669"/>
    <property type="project" value="InterPro"/>
</dbReference>
<dbReference type="Pfam" id="PF04940">
    <property type="entry name" value="BLUF"/>
    <property type="match status" value="1"/>
</dbReference>
<dbReference type="Gene3D" id="3.30.70.100">
    <property type="match status" value="1"/>
</dbReference>
<keyword evidence="3" id="KW-1185">Reference proteome</keyword>
<feature type="domain" description="BLUF" evidence="1">
    <location>
        <begin position="16"/>
        <end position="110"/>
    </location>
</feature>
<dbReference type="AlphaFoldDB" id="A0A1G9TYJ8"/>
<dbReference type="GO" id="GO:0071949">
    <property type="term" value="F:FAD binding"/>
    <property type="evidence" value="ECO:0007669"/>
    <property type="project" value="InterPro"/>
</dbReference>
<evidence type="ECO:0000313" key="3">
    <source>
        <dbReference type="Proteomes" id="UP000198552"/>
    </source>
</evidence>
<dbReference type="PROSITE" id="PS50925">
    <property type="entry name" value="BLUF"/>
    <property type="match status" value="1"/>
</dbReference>
<evidence type="ECO:0000259" key="1">
    <source>
        <dbReference type="PROSITE" id="PS50925"/>
    </source>
</evidence>
<dbReference type="EMBL" id="FNHP01000007">
    <property type="protein sequence ID" value="SDM52859.1"/>
    <property type="molecule type" value="Genomic_DNA"/>
</dbReference>
<gene>
    <name evidence="2" type="ORF">SAMN05428957_10779</name>
</gene>
<dbReference type="SUPFAM" id="SSF54975">
    <property type="entry name" value="Acylphosphatase/BLUF domain-like"/>
    <property type="match status" value="1"/>
</dbReference>
<protein>
    <submittedName>
        <fullName evidence="2">Sensors of blue-light using FAD</fullName>
    </submittedName>
</protein>
<dbReference type="Proteomes" id="UP000198552">
    <property type="component" value="Unassembled WGS sequence"/>
</dbReference>
<accession>A0A1G9TYJ8</accession>
<sequence length="145" mass="15922">MATESQREITVALRPLERFFYCSALAPQHQATCVGAILKTARAFNATHGITGILLFDGARFVQCIEGDGDILNPLIGRILGDERHCASQILLCEPLGQDEERRYPGWSMGYCDVESEDLIASIAALPGAQGLEMLRLRHHNLDLG</sequence>